<name>A0A833RIS4_9POAL</name>
<dbReference type="OrthoDB" id="444127at2759"/>
<dbReference type="Gene3D" id="3.30.559.10">
    <property type="entry name" value="Chloramphenicol acetyltransferase-like domain"/>
    <property type="match status" value="1"/>
</dbReference>
<dbReference type="AlphaFoldDB" id="A0A833RIS4"/>
<comment type="caution">
    <text evidence="2">The sequence shown here is derived from an EMBL/GenBank/DDBJ whole genome shotgun (WGS) entry which is preliminary data.</text>
</comment>
<dbReference type="InterPro" id="IPR023213">
    <property type="entry name" value="CAT-like_dom_sf"/>
</dbReference>
<evidence type="ECO:0000313" key="2">
    <source>
        <dbReference type="EMBL" id="KAF3341507.1"/>
    </source>
</evidence>
<keyword evidence="1 2" id="KW-0808">Transferase</keyword>
<evidence type="ECO:0000256" key="1">
    <source>
        <dbReference type="ARBA" id="ARBA00022679"/>
    </source>
</evidence>
<dbReference type="Proteomes" id="UP000623129">
    <property type="component" value="Unassembled WGS sequence"/>
</dbReference>
<dbReference type="Pfam" id="PF02458">
    <property type="entry name" value="Transferase"/>
    <property type="match status" value="1"/>
</dbReference>
<keyword evidence="3" id="KW-1185">Reference proteome</keyword>
<organism evidence="2 3">
    <name type="scientific">Carex littledalei</name>
    <dbReference type="NCBI Taxonomy" id="544730"/>
    <lineage>
        <taxon>Eukaryota</taxon>
        <taxon>Viridiplantae</taxon>
        <taxon>Streptophyta</taxon>
        <taxon>Embryophyta</taxon>
        <taxon>Tracheophyta</taxon>
        <taxon>Spermatophyta</taxon>
        <taxon>Magnoliopsida</taxon>
        <taxon>Liliopsida</taxon>
        <taxon>Poales</taxon>
        <taxon>Cyperaceae</taxon>
        <taxon>Cyperoideae</taxon>
        <taxon>Cariceae</taxon>
        <taxon>Carex</taxon>
        <taxon>Carex subgen. Euthyceras</taxon>
    </lineage>
</organism>
<accession>A0A833RIS4</accession>
<proteinExistence type="predicted"/>
<dbReference type="GO" id="GO:0016740">
    <property type="term" value="F:transferase activity"/>
    <property type="evidence" value="ECO:0007669"/>
    <property type="project" value="UniProtKB-KW"/>
</dbReference>
<protein>
    <submittedName>
        <fullName evidence="2">Acetyltransferase</fullName>
    </submittedName>
</protein>
<reference evidence="2" key="1">
    <citation type="submission" date="2020-01" db="EMBL/GenBank/DDBJ databases">
        <title>Genome sequence of Kobresia littledalei, the first chromosome-level genome in the family Cyperaceae.</title>
        <authorList>
            <person name="Qu G."/>
        </authorList>
    </citation>
    <scope>NUCLEOTIDE SEQUENCE</scope>
    <source>
        <strain evidence="2">C.B.Clarke</strain>
        <tissue evidence="2">Leaf</tissue>
    </source>
</reference>
<gene>
    <name evidence="2" type="ORF">FCM35_KLT00145</name>
</gene>
<sequence>MREILDHDLGWAAWLVNRAIAEHNDSSIRNMVCAWMTDPMIVRPSAVYNPHAVYIANGPRFEMYECDYGWGKPVSAGSGTANKVDGKLSLYPGWEGRGSMDLEVCLFPNVMAELLKDHEFMTTVSDPVDLKVRLDACLTE</sequence>
<dbReference type="PANTHER" id="PTHR31896:SF12">
    <property type="entry name" value="HXXXD-TYPE ACYL-TRANSFERASE FAMILY PROTEIN"/>
    <property type="match status" value="1"/>
</dbReference>
<dbReference type="PANTHER" id="PTHR31896">
    <property type="entry name" value="FAMILY REGULATORY PROTEIN, PUTATIVE (AFU_ORTHOLOGUE AFUA_3G14730)-RELATED"/>
    <property type="match status" value="1"/>
</dbReference>
<evidence type="ECO:0000313" key="3">
    <source>
        <dbReference type="Proteomes" id="UP000623129"/>
    </source>
</evidence>
<dbReference type="EMBL" id="SWLB01000001">
    <property type="protein sequence ID" value="KAF3341507.1"/>
    <property type="molecule type" value="Genomic_DNA"/>
</dbReference>
<dbReference type="InterPro" id="IPR051283">
    <property type="entry name" value="Sec_Metabolite_Acyltrans"/>
</dbReference>